<dbReference type="PANTHER" id="PTHR19860:SF42">
    <property type="entry name" value="RING-TYPE DOMAIN-CONTAINING PROTEIN"/>
    <property type="match status" value="1"/>
</dbReference>
<dbReference type="PANTHER" id="PTHR19860">
    <property type="entry name" value="DDB1- AND CUL4-ASSOCIATED FACTOR 12-RELATED"/>
    <property type="match status" value="1"/>
</dbReference>
<dbReference type="Proteomes" id="UP001217089">
    <property type="component" value="Unassembled WGS sequence"/>
</dbReference>
<evidence type="ECO:0000313" key="2">
    <source>
        <dbReference type="EMBL" id="KAJ8315779.1"/>
    </source>
</evidence>
<dbReference type="EMBL" id="JARBDR010000337">
    <property type="protein sequence ID" value="KAJ8315779.1"/>
    <property type="molecule type" value="Genomic_DNA"/>
</dbReference>
<protein>
    <submittedName>
        <fullName evidence="2">Uncharacterized protein</fullName>
    </submittedName>
</protein>
<sequence>MKRQFPDFRKLPNTKVFPELKEWCEERKIQLIECDLRWGVPKDSNTHDTICACMEELDRCFEENDEQPFFLNLLSERFGWVPTEAEVPEDIRTRYNWVNGASITLMEILHGAYRTKNPNAAFFIRDEKFLKDIPKDYTSKFVDEKPASKQHLKVLKQKLKHNFPSQFWFQRDSEFWKVSEEDNMIMCVTGAVGHGKTSVMAKVVREALKI</sequence>
<accession>A0ABQ9FER2</accession>
<keyword evidence="3" id="KW-1185">Reference proteome</keyword>
<keyword evidence="1" id="KW-0677">Repeat</keyword>
<evidence type="ECO:0000313" key="3">
    <source>
        <dbReference type="Proteomes" id="UP001217089"/>
    </source>
</evidence>
<organism evidence="2 3">
    <name type="scientific">Tegillarca granosa</name>
    <name type="common">Malaysian cockle</name>
    <name type="synonym">Anadara granosa</name>
    <dbReference type="NCBI Taxonomy" id="220873"/>
    <lineage>
        <taxon>Eukaryota</taxon>
        <taxon>Metazoa</taxon>
        <taxon>Spiralia</taxon>
        <taxon>Lophotrochozoa</taxon>
        <taxon>Mollusca</taxon>
        <taxon>Bivalvia</taxon>
        <taxon>Autobranchia</taxon>
        <taxon>Pteriomorphia</taxon>
        <taxon>Arcoida</taxon>
        <taxon>Arcoidea</taxon>
        <taxon>Arcidae</taxon>
        <taxon>Tegillarca</taxon>
    </lineage>
</organism>
<name>A0ABQ9FER2_TEGGR</name>
<dbReference type="InterPro" id="IPR051191">
    <property type="entry name" value="DCAF12"/>
</dbReference>
<proteinExistence type="predicted"/>
<evidence type="ECO:0000256" key="1">
    <source>
        <dbReference type="ARBA" id="ARBA00022737"/>
    </source>
</evidence>
<gene>
    <name evidence="2" type="ORF">KUTeg_007929</name>
</gene>
<comment type="caution">
    <text evidence="2">The sequence shown here is derived from an EMBL/GenBank/DDBJ whole genome shotgun (WGS) entry which is preliminary data.</text>
</comment>
<reference evidence="2 3" key="1">
    <citation type="submission" date="2022-12" db="EMBL/GenBank/DDBJ databases">
        <title>Chromosome-level genome of Tegillarca granosa.</title>
        <authorList>
            <person name="Kim J."/>
        </authorList>
    </citation>
    <scope>NUCLEOTIDE SEQUENCE [LARGE SCALE GENOMIC DNA]</scope>
    <source>
        <strain evidence="2">Teg-2019</strain>
        <tissue evidence="2">Adductor muscle</tissue>
    </source>
</reference>